<dbReference type="AlphaFoldDB" id="N1UCJ9"/>
<accession>N1UCJ9</accession>
<organism evidence="1 2">
    <name type="scientific">Leptospira weilii str. Ecochallenge</name>
    <dbReference type="NCBI Taxonomy" id="1049986"/>
    <lineage>
        <taxon>Bacteria</taxon>
        <taxon>Pseudomonadati</taxon>
        <taxon>Spirochaetota</taxon>
        <taxon>Spirochaetia</taxon>
        <taxon>Leptospirales</taxon>
        <taxon>Leptospiraceae</taxon>
        <taxon>Leptospira</taxon>
    </lineage>
</organism>
<evidence type="ECO:0000313" key="2">
    <source>
        <dbReference type="Proteomes" id="UP000012249"/>
    </source>
</evidence>
<comment type="caution">
    <text evidence="1">The sequence shown here is derived from an EMBL/GenBank/DDBJ whole genome shotgun (WGS) entry which is preliminary data.</text>
</comment>
<evidence type="ECO:0000313" key="1">
    <source>
        <dbReference type="EMBL" id="EMY15684.1"/>
    </source>
</evidence>
<protein>
    <submittedName>
        <fullName evidence="1">Uncharacterized protein</fullName>
    </submittedName>
</protein>
<gene>
    <name evidence="1" type="ORF">LEP1GSC043_0409</name>
</gene>
<dbReference type="Proteomes" id="UP000012249">
    <property type="component" value="Unassembled WGS sequence"/>
</dbReference>
<name>N1UCJ9_9LEPT</name>
<reference evidence="1 2" key="1">
    <citation type="submission" date="2013-02" db="EMBL/GenBank/DDBJ databases">
        <authorList>
            <person name="Harkins D.M."/>
            <person name="Durkin A.S."/>
            <person name="Brinkac L.M."/>
            <person name="Haft D.H."/>
            <person name="Selengut J.D."/>
            <person name="Sanka R."/>
            <person name="DePew J."/>
            <person name="Purushe J."/>
            <person name="Haake D.A."/>
            <person name="Matsunaga J."/>
            <person name="Vinetz J.M."/>
            <person name="Sutton G.G."/>
            <person name="Nierman W.C."/>
            <person name="Fouts D.E."/>
        </authorList>
    </citation>
    <scope>NUCLEOTIDE SEQUENCE [LARGE SCALE GENOMIC DNA]</scope>
    <source>
        <strain evidence="1 2">Ecochallenge</strain>
    </source>
</reference>
<sequence length="70" mass="7857">MILSNAAYNPISGQAVFADPDGAETSFQILNLVYRKSLNRFFIDGFSGDKKYKFYSIDLKNISVNILDSN</sequence>
<proteinExistence type="predicted"/>
<dbReference type="EMBL" id="AHMI02000069">
    <property type="protein sequence ID" value="EMY15684.1"/>
    <property type="molecule type" value="Genomic_DNA"/>
</dbReference>